<feature type="transmembrane region" description="Helical" evidence="9">
    <location>
        <begin position="468"/>
        <end position="490"/>
    </location>
</feature>
<gene>
    <name evidence="12" type="ORF">B0A50_08110</name>
</gene>
<dbReference type="SUPFAM" id="SSF81383">
    <property type="entry name" value="F-box domain"/>
    <property type="match status" value="1"/>
</dbReference>
<dbReference type="PROSITE" id="PS50181">
    <property type="entry name" value="FBOX"/>
    <property type="match status" value="1"/>
</dbReference>
<feature type="transmembrane region" description="Helical" evidence="9">
    <location>
        <begin position="377"/>
        <end position="397"/>
    </location>
</feature>
<reference evidence="12 13" key="1">
    <citation type="submission" date="2017-03" db="EMBL/GenBank/DDBJ databases">
        <title>Genomes of endolithic fungi from Antarctica.</title>
        <authorList>
            <person name="Coleine C."/>
            <person name="Masonjones S."/>
            <person name="Stajich J.E."/>
        </authorList>
    </citation>
    <scope>NUCLEOTIDE SEQUENCE [LARGE SCALE GENOMIC DNA]</scope>
    <source>
        <strain evidence="12 13">CCFEE 6315</strain>
    </source>
</reference>
<comment type="caution">
    <text evidence="12">The sequence shown here is derived from an EMBL/GenBank/DDBJ whole genome shotgun (WGS) entry which is preliminary data.</text>
</comment>
<dbReference type="InterPro" id="IPR036259">
    <property type="entry name" value="MFS_trans_sf"/>
</dbReference>
<dbReference type="Gene3D" id="1.20.1250.20">
    <property type="entry name" value="MFS general substrate transporter like domains"/>
    <property type="match status" value="1"/>
</dbReference>
<feature type="transmembrane region" description="Helical" evidence="9">
    <location>
        <begin position="335"/>
        <end position="356"/>
    </location>
</feature>
<accession>A0A4U0TK49</accession>
<keyword evidence="2" id="KW-0813">Transport</keyword>
<feature type="compositionally biased region" description="Basic and acidic residues" evidence="8">
    <location>
        <begin position="605"/>
        <end position="628"/>
    </location>
</feature>
<comment type="similarity">
    <text evidence="7">Belongs to the major facilitator superfamily. DHA1 family. Polyamines/proton antiporter (TC 2.A.1.2.16) subfamily.</text>
</comment>
<dbReference type="FunFam" id="1.20.1250.20:FF:000266">
    <property type="entry name" value="MFS multidrug transporter, putative"/>
    <property type="match status" value="1"/>
</dbReference>
<evidence type="ECO:0000256" key="4">
    <source>
        <dbReference type="ARBA" id="ARBA00022692"/>
    </source>
</evidence>
<dbReference type="InterPro" id="IPR011701">
    <property type="entry name" value="MFS"/>
</dbReference>
<dbReference type="InterPro" id="IPR001810">
    <property type="entry name" value="F-box_dom"/>
</dbReference>
<evidence type="ECO:0000256" key="3">
    <source>
        <dbReference type="ARBA" id="ARBA00022475"/>
    </source>
</evidence>
<dbReference type="CDD" id="cd17323">
    <property type="entry name" value="MFS_Tpo1_MDR_like"/>
    <property type="match status" value="1"/>
</dbReference>
<feature type="transmembrane region" description="Helical" evidence="9">
    <location>
        <begin position="403"/>
        <end position="426"/>
    </location>
</feature>
<feature type="transmembrane region" description="Helical" evidence="9">
    <location>
        <begin position="193"/>
        <end position="214"/>
    </location>
</feature>
<evidence type="ECO:0000259" key="10">
    <source>
        <dbReference type="PROSITE" id="PS50181"/>
    </source>
</evidence>
<sequence>MADKDVESGKPQQINHFKQVFDQAGVTSRVEEYDYDGSGTDDDPYVVAWIDNDPRNPMLYSQPKKWFLTMVVAIATLAVAFVSSAYSGGANQIIREFGCSQEIYTLGISFFVLGFAIGPLLWAPLSEIFGRQVLYAITYGFLTAFNAGAAGSNNIATLIVLRFFAGAFGSSPLTNAGGVIADMFPARERGLAMSLFAAAPFMGPVLGPIVGGFVGETIGWRWVEGVMAIFTGVLWIIGMFVIPETYPPVIQRQRAKKLSKMTGKVYRSRADVDQGPTTLGHVMKTSLSRPWVLLFREPIVFLLSIYMAIIYGTLYMLFSAFPIVYQQNRGWSPGIGGLAFLGVAVGMILAVIFSIWENTRYAKVSDEYNGFAPPETRLTICIVGGVSIPIGLFWFAWTNYPSIHWMASIAAGVPFGFGMVLVFLGIMNYLIDAYTIFAASVLAANAVLRSLFGAAFPLFTTQMYNNLGIHWASTIPAFLALACVPFPFLFYKFGPKIRVNCKYAKEAADFMQKMQAQQESGSDDEDSQENEKDDSQNQQRNASDSDATAIADEERADRRKERQEEREEEEQEAIDMSYEAEPEGGRFERIRTNRSRRPSMQGAKSYEHNPFDLDRVNTRESFRGERRNSNAGGLSRSSSKMSKTSKINYAFELEVWLTGESRPGVLRLRGRVDGLPASSRFHVQPDGAAQRRVFIMSNNSLERVLTVHQSSMGSTRLPLELQQQVFSYLDARSFWATRNVCKWWRFASVESVTLAKQLQKLPIVPSVDARRSSPRELQDLFLEAAYTLMLGVRVEREADEDGSFSAQKQMGLLPGPQISATRSGDCTVTINDRTIALFDTTGNTPRVLTQRRLNDLKETVGNGPWLKVTPTSYHELALSSDGRLLAIAQERTIQIYDLSAEPDSFTVNEYISSAAGHYICGLDFEQNDHTLRVRLSGKGAVLYLGTPPADSKSERKADIEHWKSKSGLRHVFLDSNLISLPASYNGESVDTSPRFSGLQLLQPFENGYLFGAQKHGGDMSSHYILGHVRCSALCTSTPCLPLSVEPESVVILSRLESFLSAWDYTLNGSSGDSGMGLWENMPSCHEHHPSYALSKDMRTFVLAERDKKRIRPVPLSQLFVYRLPGVSRLRKSLQEEEQKRTVWRSPAASFLDRLEGNGRNAVTDKSARPEQKHSVGRIPLCLSTIQGVVYELKLDEVDTGESPGNTIMLTASAAETSKRWMLSQM</sequence>
<feature type="compositionally biased region" description="Basic and acidic residues" evidence="8">
    <location>
        <begin position="552"/>
        <end position="565"/>
    </location>
</feature>
<dbReference type="PROSITE" id="PS50850">
    <property type="entry name" value="MFS"/>
    <property type="match status" value="1"/>
</dbReference>
<feature type="domain" description="Major facilitator superfamily (MFS) profile" evidence="11">
    <location>
        <begin position="68"/>
        <end position="498"/>
    </location>
</feature>
<name>A0A4U0TK49_9PEZI</name>
<feature type="transmembrane region" description="Helical" evidence="9">
    <location>
        <begin position="226"/>
        <end position="246"/>
    </location>
</feature>
<dbReference type="GO" id="GO:0005886">
    <property type="term" value="C:plasma membrane"/>
    <property type="evidence" value="ECO:0007669"/>
    <property type="project" value="UniProtKB-SubCell"/>
</dbReference>
<dbReference type="InterPro" id="IPR020846">
    <property type="entry name" value="MFS_dom"/>
</dbReference>
<feature type="transmembrane region" description="Helical" evidence="9">
    <location>
        <begin position="106"/>
        <end position="125"/>
    </location>
</feature>
<keyword evidence="6 9" id="KW-0472">Membrane</keyword>
<keyword evidence="13" id="KW-1185">Reference proteome</keyword>
<feature type="transmembrane region" description="Helical" evidence="9">
    <location>
        <begin position="433"/>
        <end position="456"/>
    </location>
</feature>
<dbReference type="Gene3D" id="1.20.1280.50">
    <property type="match status" value="1"/>
</dbReference>
<dbReference type="AlphaFoldDB" id="A0A4U0TK49"/>
<feature type="compositionally biased region" description="Polar residues" evidence="8">
    <location>
        <begin position="536"/>
        <end position="545"/>
    </location>
</feature>
<dbReference type="Proteomes" id="UP000308549">
    <property type="component" value="Unassembled WGS sequence"/>
</dbReference>
<comment type="subcellular location">
    <subcellularLocation>
        <location evidence="1">Cell membrane</location>
        <topology evidence="1">Multi-pass membrane protein</topology>
    </subcellularLocation>
</comment>
<dbReference type="Pfam" id="PF07690">
    <property type="entry name" value="MFS_1"/>
    <property type="match status" value="1"/>
</dbReference>
<evidence type="ECO:0000313" key="12">
    <source>
        <dbReference type="EMBL" id="TKA22241.1"/>
    </source>
</evidence>
<proteinExistence type="inferred from homology"/>
<dbReference type="Pfam" id="PF12937">
    <property type="entry name" value="F-box-like"/>
    <property type="match status" value="1"/>
</dbReference>
<dbReference type="SUPFAM" id="SSF103473">
    <property type="entry name" value="MFS general substrate transporter"/>
    <property type="match status" value="1"/>
</dbReference>
<evidence type="ECO:0000256" key="8">
    <source>
        <dbReference type="SAM" id="MobiDB-lite"/>
    </source>
</evidence>
<evidence type="ECO:0000259" key="11">
    <source>
        <dbReference type="PROSITE" id="PS50850"/>
    </source>
</evidence>
<feature type="region of interest" description="Disordered" evidence="8">
    <location>
        <begin position="514"/>
        <end position="641"/>
    </location>
</feature>
<feature type="domain" description="F-box" evidence="10">
    <location>
        <begin position="711"/>
        <end position="758"/>
    </location>
</feature>
<evidence type="ECO:0008006" key="14">
    <source>
        <dbReference type="Google" id="ProtNLM"/>
    </source>
</evidence>
<evidence type="ECO:0000256" key="5">
    <source>
        <dbReference type="ARBA" id="ARBA00022989"/>
    </source>
</evidence>
<dbReference type="PANTHER" id="PTHR23502:SF186">
    <property type="entry name" value="MAJOR FACILITATOR SUPERFAMILY (MFS) PROFILE DOMAIN-CONTAINING PROTEIN"/>
    <property type="match status" value="1"/>
</dbReference>
<dbReference type="OrthoDB" id="446368at2759"/>
<keyword evidence="4 9" id="KW-0812">Transmembrane</keyword>
<dbReference type="EMBL" id="NAJL01000080">
    <property type="protein sequence ID" value="TKA22241.1"/>
    <property type="molecule type" value="Genomic_DNA"/>
</dbReference>
<keyword evidence="5 9" id="KW-1133">Transmembrane helix</keyword>
<dbReference type="GO" id="GO:0022857">
    <property type="term" value="F:transmembrane transporter activity"/>
    <property type="evidence" value="ECO:0007669"/>
    <property type="project" value="InterPro"/>
</dbReference>
<evidence type="ECO:0000256" key="1">
    <source>
        <dbReference type="ARBA" id="ARBA00004651"/>
    </source>
</evidence>
<feature type="transmembrane region" description="Helical" evidence="9">
    <location>
        <begin position="132"/>
        <end position="149"/>
    </location>
</feature>
<dbReference type="CDD" id="cd09917">
    <property type="entry name" value="F-box_SF"/>
    <property type="match status" value="1"/>
</dbReference>
<organism evidence="12 13">
    <name type="scientific">Salinomyces thailandicus</name>
    <dbReference type="NCBI Taxonomy" id="706561"/>
    <lineage>
        <taxon>Eukaryota</taxon>
        <taxon>Fungi</taxon>
        <taxon>Dikarya</taxon>
        <taxon>Ascomycota</taxon>
        <taxon>Pezizomycotina</taxon>
        <taxon>Dothideomycetes</taxon>
        <taxon>Dothideomycetidae</taxon>
        <taxon>Mycosphaerellales</taxon>
        <taxon>Teratosphaeriaceae</taxon>
        <taxon>Salinomyces</taxon>
    </lineage>
</organism>
<evidence type="ECO:0000313" key="13">
    <source>
        <dbReference type="Proteomes" id="UP000308549"/>
    </source>
</evidence>
<evidence type="ECO:0000256" key="2">
    <source>
        <dbReference type="ARBA" id="ARBA00022448"/>
    </source>
</evidence>
<evidence type="ECO:0000256" key="6">
    <source>
        <dbReference type="ARBA" id="ARBA00023136"/>
    </source>
</evidence>
<feature type="compositionally biased region" description="Acidic residues" evidence="8">
    <location>
        <begin position="566"/>
        <end position="582"/>
    </location>
</feature>
<feature type="transmembrane region" description="Helical" evidence="9">
    <location>
        <begin position="155"/>
        <end position="181"/>
    </location>
</feature>
<protein>
    <recommendedName>
        <fullName evidence="14">F-box domain-containing protein</fullName>
    </recommendedName>
</protein>
<dbReference type="PANTHER" id="PTHR23502">
    <property type="entry name" value="MAJOR FACILITATOR SUPERFAMILY"/>
    <property type="match status" value="1"/>
</dbReference>
<evidence type="ECO:0000256" key="9">
    <source>
        <dbReference type="SAM" id="Phobius"/>
    </source>
</evidence>
<keyword evidence="3" id="KW-1003">Cell membrane</keyword>
<feature type="transmembrane region" description="Helical" evidence="9">
    <location>
        <begin position="66"/>
        <end position="86"/>
    </location>
</feature>
<evidence type="ECO:0000256" key="7">
    <source>
        <dbReference type="ARBA" id="ARBA00038459"/>
    </source>
</evidence>
<feature type="transmembrane region" description="Helical" evidence="9">
    <location>
        <begin position="299"/>
        <end position="323"/>
    </location>
</feature>
<dbReference type="InterPro" id="IPR036047">
    <property type="entry name" value="F-box-like_dom_sf"/>
</dbReference>